<reference evidence="1 2" key="1">
    <citation type="journal article" date="2015" name="Appl. Environ. Microbiol.">
        <title>Targeting Enterococcus faecalis Biofilms with Phage Therapy.</title>
        <authorList>
            <person name="Khalifa L."/>
            <person name="Brosh Y."/>
            <person name="Gelman D."/>
            <person name="Coppenhagen-Glazer S."/>
            <person name="Beyth S."/>
            <person name="Poradosu-Cohen R."/>
            <person name="Que Y.A."/>
            <person name="Beyth N."/>
            <person name="Hazan R."/>
        </authorList>
    </citation>
    <scope>NUCLEOTIDE SEQUENCE [LARGE SCALE GENOMIC DNA]</scope>
</reference>
<evidence type="ECO:0000313" key="2">
    <source>
        <dbReference type="Proteomes" id="UP000032402"/>
    </source>
</evidence>
<protein>
    <submittedName>
        <fullName evidence="1">Uncharacterized protein</fullName>
    </submittedName>
</protein>
<sequence length="75" mass="8739">MIYIHKLTGERYELLDTEKTPLFVIDKDGNSREDGEEITYKLKQVTGSKEGEITYINKWGISDFYLQDSLSTEED</sequence>
<dbReference type="KEGG" id="vg:26644330"/>
<dbReference type="GeneID" id="26644330"/>
<keyword evidence="2" id="KW-1185">Reference proteome</keyword>
<dbReference type="RefSeq" id="YP_009218220.1">
    <property type="nucleotide sequence ID" value="NC_029009.1"/>
</dbReference>
<evidence type="ECO:0000313" key="1">
    <source>
        <dbReference type="EMBL" id="AJP61326.1"/>
    </source>
</evidence>
<dbReference type="Proteomes" id="UP000032402">
    <property type="component" value="Segment"/>
</dbReference>
<dbReference type="EMBL" id="KP339049">
    <property type="protein sequence ID" value="AJP61326.1"/>
    <property type="molecule type" value="Genomic_DNA"/>
</dbReference>
<name>A0A0C5K8Y1_9CAUD</name>
<organism evidence="1 2">
    <name type="scientific">Enterococcus phage EFDG1</name>
    <dbReference type="NCBI Taxonomy" id="1597976"/>
    <lineage>
        <taxon>Viruses</taxon>
        <taxon>Duplodnaviria</taxon>
        <taxon>Heunggongvirae</taxon>
        <taxon>Uroviricota</taxon>
        <taxon>Caudoviricetes</taxon>
        <taxon>Herelleviridae</taxon>
        <taxon>Brockvirinae</taxon>
        <taxon>Schiekvirus</taxon>
        <taxon>Schiekvirus EFDG1</taxon>
    </lineage>
</organism>
<accession>A0A0C5K8Y1</accession>
<proteinExistence type="predicted"/>